<protein>
    <recommendedName>
        <fullName evidence="3">FecR protein domain-containing protein</fullName>
    </recommendedName>
</protein>
<accession>A0A161QEA6</accession>
<dbReference type="AlphaFoldDB" id="A0A161QEA6"/>
<reference evidence="1 2" key="1">
    <citation type="submission" date="2016-03" db="EMBL/GenBank/DDBJ databases">
        <authorList>
            <person name="Ploux O."/>
        </authorList>
    </citation>
    <scope>NUCLEOTIDE SEQUENCE [LARGE SCALE GENOMIC DNA]</scope>
    <source>
        <strain evidence="1 2">EC13</strain>
    </source>
</reference>
<gene>
    <name evidence="1" type="ORF">AZI87_17420</name>
</gene>
<evidence type="ECO:0000313" key="2">
    <source>
        <dbReference type="Proteomes" id="UP000075799"/>
    </source>
</evidence>
<proteinExistence type="predicted"/>
<dbReference type="EMBL" id="LUKD01000009">
    <property type="protein sequence ID" value="KYG62355.1"/>
    <property type="molecule type" value="Genomic_DNA"/>
</dbReference>
<comment type="caution">
    <text evidence="1">The sequence shown here is derived from an EMBL/GenBank/DDBJ whole genome shotgun (WGS) entry which is preliminary data.</text>
</comment>
<dbReference type="Proteomes" id="UP000075799">
    <property type="component" value="Unassembled WGS sequence"/>
</dbReference>
<evidence type="ECO:0000313" key="1">
    <source>
        <dbReference type="EMBL" id="KYG62355.1"/>
    </source>
</evidence>
<evidence type="ECO:0008006" key="3">
    <source>
        <dbReference type="Google" id="ProtNLM"/>
    </source>
</evidence>
<sequence length="310" mass="34049">MVFLVFAEAALAVAPKYPAIREVYGQVWLTGKDGKRALVKGRQVLREKALLETSLTGRVKVELDEKRNFILLGSGEVLMPVISWESGEAPVVILKSGDLHWNQKEKGAYNIALRSDLFEFLAIPGDYVLSIYPQKAFTGVKVFEGTMEFSALNGEESVTVKKGQQAGFQGVIENGEISYDVLLKGKKIPKGRLTAVTPIDAGELNKAAADEKKRLDGIAKLKAQEQARLAKLKREGVICSQPAGKFNECVWTCVNNPKKEKKNCLVQNEGTACVRRRCNANGDWSEETTLDAEKASIVCKAQPVVAICDY</sequence>
<organism evidence="1 2">
    <name type="scientific">Bdellovibrio bacteriovorus</name>
    <dbReference type="NCBI Taxonomy" id="959"/>
    <lineage>
        <taxon>Bacteria</taxon>
        <taxon>Pseudomonadati</taxon>
        <taxon>Bdellovibrionota</taxon>
        <taxon>Bdellovibrionia</taxon>
        <taxon>Bdellovibrionales</taxon>
        <taxon>Pseudobdellovibrionaceae</taxon>
        <taxon>Bdellovibrio</taxon>
    </lineage>
</organism>
<name>A0A161QEA6_BDEBC</name>